<accession>A0A6A2YVU9</accession>
<keyword evidence="8" id="KW-0547">Nucleotide-binding</keyword>
<evidence type="ECO:0000259" key="14">
    <source>
        <dbReference type="PROSITE" id="PS51387"/>
    </source>
</evidence>
<dbReference type="GO" id="GO:0071949">
    <property type="term" value="F:FAD binding"/>
    <property type="evidence" value="ECO:0007669"/>
    <property type="project" value="InterPro"/>
</dbReference>
<evidence type="ECO:0000256" key="9">
    <source>
        <dbReference type="ARBA" id="ARBA00022827"/>
    </source>
</evidence>
<evidence type="ECO:0000256" key="8">
    <source>
        <dbReference type="ARBA" id="ARBA00022741"/>
    </source>
</evidence>
<evidence type="ECO:0000256" key="4">
    <source>
        <dbReference type="ARBA" id="ARBA00022512"/>
    </source>
</evidence>
<proteinExistence type="inferred from homology"/>
<dbReference type="GO" id="GO:0016491">
    <property type="term" value="F:oxidoreductase activity"/>
    <property type="evidence" value="ECO:0007669"/>
    <property type="project" value="UniProtKB-KW"/>
</dbReference>
<evidence type="ECO:0000313" key="16">
    <source>
        <dbReference type="Proteomes" id="UP000436088"/>
    </source>
</evidence>
<dbReference type="PROSITE" id="PS51387">
    <property type="entry name" value="FAD_PCMH"/>
    <property type="match status" value="1"/>
</dbReference>
<name>A0A6A2YVU9_HIBSY</name>
<feature type="chain" id="PRO_5025330913" evidence="13">
    <location>
        <begin position="26"/>
        <end position="529"/>
    </location>
</feature>
<dbReference type="Pfam" id="PF08031">
    <property type="entry name" value="BBE"/>
    <property type="match status" value="1"/>
</dbReference>
<evidence type="ECO:0000313" key="15">
    <source>
        <dbReference type="EMBL" id="KAE8683142.1"/>
    </source>
</evidence>
<keyword evidence="12" id="KW-0325">Glycoprotein</keyword>
<feature type="signal peptide" evidence="13">
    <location>
        <begin position="1"/>
        <end position="25"/>
    </location>
</feature>
<evidence type="ECO:0000256" key="5">
    <source>
        <dbReference type="ARBA" id="ARBA00022525"/>
    </source>
</evidence>
<feature type="domain" description="FAD-binding PCMH-type" evidence="14">
    <location>
        <begin position="76"/>
        <end position="250"/>
    </location>
</feature>
<dbReference type="InterPro" id="IPR036318">
    <property type="entry name" value="FAD-bd_PCMH-like_sf"/>
</dbReference>
<dbReference type="InterPro" id="IPR016169">
    <property type="entry name" value="FAD-bd_PCMH_sub2"/>
</dbReference>
<dbReference type="Gene3D" id="3.40.462.20">
    <property type="match status" value="1"/>
</dbReference>
<dbReference type="InterPro" id="IPR012951">
    <property type="entry name" value="BBE"/>
</dbReference>
<evidence type="ECO:0000256" key="12">
    <source>
        <dbReference type="ARBA" id="ARBA00023180"/>
    </source>
</evidence>
<gene>
    <name evidence="15" type="ORF">F3Y22_tig00111213pilonHSYRG00161</name>
</gene>
<evidence type="ECO:0000256" key="13">
    <source>
        <dbReference type="SAM" id="SignalP"/>
    </source>
</evidence>
<evidence type="ECO:0000256" key="6">
    <source>
        <dbReference type="ARBA" id="ARBA00022630"/>
    </source>
</evidence>
<keyword evidence="9" id="KW-0274">FAD</keyword>
<dbReference type="FunFam" id="3.30.43.10:FF:000004">
    <property type="entry name" value="Berberine bridge enzyme-like 15"/>
    <property type="match status" value="1"/>
</dbReference>
<protein>
    <submittedName>
        <fullName evidence="15">Reticuline oxidase-like protein</fullName>
    </submittedName>
</protein>
<evidence type="ECO:0000256" key="11">
    <source>
        <dbReference type="ARBA" id="ARBA00023157"/>
    </source>
</evidence>
<dbReference type="Gene3D" id="3.30.465.10">
    <property type="match status" value="1"/>
</dbReference>
<comment type="caution">
    <text evidence="15">The sequence shown here is derived from an EMBL/GenBank/DDBJ whole genome shotgun (WGS) entry which is preliminary data.</text>
</comment>
<dbReference type="Gene3D" id="3.30.43.10">
    <property type="entry name" value="Uridine Diphospho-n-acetylenolpyruvylglucosamine Reductase, domain 2"/>
    <property type="match status" value="1"/>
</dbReference>
<evidence type="ECO:0000256" key="7">
    <source>
        <dbReference type="ARBA" id="ARBA00022729"/>
    </source>
</evidence>
<organism evidence="15 16">
    <name type="scientific">Hibiscus syriacus</name>
    <name type="common">Rose of Sharon</name>
    <dbReference type="NCBI Taxonomy" id="106335"/>
    <lineage>
        <taxon>Eukaryota</taxon>
        <taxon>Viridiplantae</taxon>
        <taxon>Streptophyta</taxon>
        <taxon>Embryophyta</taxon>
        <taxon>Tracheophyta</taxon>
        <taxon>Spermatophyta</taxon>
        <taxon>Magnoliopsida</taxon>
        <taxon>eudicotyledons</taxon>
        <taxon>Gunneridae</taxon>
        <taxon>Pentapetalae</taxon>
        <taxon>rosids</taxon>
        <taxon>malvids</taxon>
        <taxon>Malvales</taxon>
        <taxon>Malvaceae</taxon>
        <taxon>Malvoideae</taxon>
        <taxon>Hibiscus</taxon>
    </lineage>
</organism>
<dbReference type="PANTHER" id="PTHR32448">
    <property type="entry name" value="OS08G0158400 PROTEIN"/>
    <property type="match status" value="1"/>
</dbReference>
<dbReference type="OrthoDB" id="407275at2759"/>
<keyword evidence="16" id="KW-1185">Reference proteome</keyword>
<keyword evidence="6" id="KW-0285">Flavoprotein</keyword>
<keyword evidence="10" id="KW-0560">Oxidoreductase</keyword>
<keyword evidence="7 13" id="KW-0732">Signal</keyword>
<keyword evidence="4" id="KW-0134">Cell wall</keyword>
<reference evidence="15" key="1">
    <citation type="submission" date="2019-09" db="EMBL/GenBank/DDBJ databases">
        <title>Draft genome information of white flower Hibiscus syriacus.</title>
        <authorList>
            <person name="Kim Y.-M."/>
        </authorList>
    </citation>
    <scope>NUCLEOTIDE SEQUENCE [LARGE SCALE GENOMIC DNA]</scope>
    <source>
        <strain evidence="15">YM2019G1</strain>
    </source>
</reference>
<evidence type="ECO:0000256" key="10">
    <source>
        <dbReference type="ARBA" id="ARBA00023002"/>
    </source>
</evidence>
<dbReference type="InterPro" id="IPR016167">
    <property type="entry name" value="FAD-bd_PCMH_sub1"/>
</dbReference>
<evidence type="ECO:0000256" key="1">
    <source>
        <dbReference type="ARBA" id="ARBA00001974"/>
    </source>
</evidence>
<comment type="subcellular location">
    <subcellularLocation>
        <location evidence="2">Secreted</location>
        <location evidence="2">Cell wall</location>
    </subcellularLocation>
</comment>
<keyword evidence="5" id="KW-0964">Secreted</keyword>
<evidence type="ECO:0000256" key="3">
    <source>
        <dbReference type="ARBA" id="ARBA00005466"/>
    </source>
</evidence>
<comment type="cofactor">
    <cofactor evidence="1">
        <name>FAD</name>
        <dbReference type="ChEBI" id="CHEBI:57692"/>
    </cofactor>
</comment>
<dbReference type="AlphaFoldDB" id="A0A6A2YVU9"/>
<dbReference type="InterPro" id="IPR006094">
    <property type="entry name" value="Oxid_FAD_bind_N"/>
</dbReference>
<comment type="similarity">
    <text evidence="3">Belongs to the oxygen-dependent FAD-linked oxidoreductase family.</text>
</comment>
<keyword evidence="11" id="KW-1015">Disulfide bond</keyword>
<dbReference type="SUPFAM" id="SSF56176">
    <property type="entry name" value="FAD-binding/transporter-associated domain-like"/>
    <property type="match status" value="1"/>
</dbReference>
<dbReference type="Proteomes" id="UP000436088">
    <property type="component" value="Unassembled WGS sequence"/>
</dbReference>
<evidence type="ECO:0000256" key="2">
    <source>
        <dbReference type="ARBA" id="ARBA00004191"/>
    </source>
</evidence>
<sequence length="529" mass="59040">MHSSMRLSLSLALFLVLFNFSLSYAASDPTYQSLLQCLSQSIPSQNASAILFSSNNPSYASVLQAYIRNARFNTSETPKPAIIITPTEESHVSAAVTCSQKVGFQLKVRSGGHDYEGLSYVFGKPFFILDMFNLRSISIDISNESAWVQSGATLGELYYNIWESSNVHGFPAGVCPTVGVGGHLSGAGYGTLMRKYGVSSDHIMDARIVDVNGKILDRNGMGEDLFWAIRGGGAASFGVVLAYKVKLVRVPETVTVFRVDRLLADDANATDVAYNWQSVAATTDNNLFMRMLLQPATRNRRRTVRVSIRGLYLGDANGVATLLNNDFPELGLTRENCTEMRWIDSVLWWTNIDVGTPAAVLLDRNINDADFLKRKSDYVQTPIPRDGLESLWQKMTQLGNVGLACNAYGGRMDELSATETPFSHRAGNLYKIQYSVNWDEAGNEADMNYTSQARELHEFMTQFVSKNPRRAYFNYRDIDIGTTENWSYEQGKVYGESYFTGNYERLVDVKTAVDPKNFFRNEQSIPPRT</sequence>
<dbReference type="InterPro" id="IPR016166">
    <property type="entry name" value="FAD-bd_PCMH"/>
</dbReference>
<dbReference type="Pfam" id="PF01565">
    <property type="entry name" value="FAD_binding_4"/>
    <property type="match status" value="1"/>
</dbReference>
<dbReference type="EMBL" id="VEPZ02001271">
    <property type="protein sequence ID" value="KAE8683142.1"/>
    <property type="molecule type" value="Genomic_DNA"/>
</dbReference>